<keyword evidence="10" id="KW-1185">Reference proteome</keyword>
<dbReference type="GO" id="GO:0003735">
    <property type="term" value="F:structural constituent of ribosome"/>
    <property type="evidence" value="ECO:0007669"/>
    <property type="project" value="InterPro"/>
</dbReference>
<dbReference type="InterPro" id="IPR001209">
    <property type="entry name" value="Ribosomal_uS14"/>
</dbReference>
<evidence type="ECO:0000256" key="5">
    <source>
        <dbReference type="ARBA" id="ARBA00022833"/>
    </source>
</evidence>
<accession>A0A4P9YUR9</accession>
<comment type="similarity">
    <text evidence="2">Belongs to the universal ribosomal protein uS14 family.</text>
</comment>
<dbReference type="InterPro" id="IPR018271">
    <property type="entry name" value="Ribosomal_uS14_CS"/>
</dbReference>
<sequence length="65" mass="7613">MAHDQVWFSRPRPYGKGSRQCRVCSHRQGLIRKYGLDMCRQCFREYAKDIGFIKVSDAVMTIADE</sequence>
<dbReference type="PANTHER" id="PTHR12010">
    <property type="entry name" value="40S RIBOSOMAL PROTEIN S29"/>
    <property type="match status" value="1"/>
</dbReference>
<evidence type="ECO:0000256" key="3">
    <source>
        <dbReference type="ARBA" id="ARBA00022723"/>
    </source>
</evidence>
<dbReference type="PANTHER" id="PTHR12010:SF2">
    <property type="entry name" value="40S RIBOSOMAL PROTEIN S29"/>
    <property type="match status" value="1"/>
</dbReference>
<evidence type="ECO:0000313" key="10">
    <source>
        <dbReference type="Proteomes" id="UP000278143"/>
    </source>
</evidence>
<dbReference type="GO" id="GO:0019843">
    <property type="term" value="F:rRNA binding"/>
    <property type="evidence" value="ECO:0007669"/>
    <property type="project" value="UniProtKB-KW"/>
</dbReference>
<evidence type="ECO:0000256" key="2">
    <source>
        <dbReference type="ARBA" id="ARBA00009083"/>
    </source>
</evidence>
<gene>
    <name evidence="9" type="ORF">SYNPS1DRAFT_18162</name>
</gene>
<dbReference type="Gene3D" id="4.10.830.10">
    <property type="entry name" value="30s Ribosomal Protein S14, Chain N"/>
    <property type="match status" value="1"/>
</dbReference>
<dbReference type="AlphaFoldDB" id="A0A4P9YUR9"/>
<evidence type="ECO:0000313" key="9">
    <source>
        <dbReference type="EMBL" id="RKP23727.1"/>
    </source>
</evidence>
<proteinExistence type="inferred from homology"/>
<dbReference type="GO" id="GO:0008270">
    <property type="term" value="F:zinc ion binding"/>
    <property type="evidence" value="ECO:0007669"/>
    <property type="project" value="InterPro"/>
</dbReference>
<comment type="cofactor">
    <cofactor evidence="1">
        <name>Zn(2+)</name>
        <dbReference type="ChEBI" id="CHEBI:29105"/>
    </cofactor>
</comment>
<evidence type="ECO:0000256" key="4">
    <source>
        <dbReference type="ARBA" id="ARBA00022730"/>
    </source>
</evidence>
<dbReference type="HAMAP" id="MF_01364_A">
    <property type="entry name" value="Ribosomal_uS14_2_A"/>
    <property type="match status" value="1"/>
</dbReference>
<evidence type="ECO:0000256" key="6">
    <source>
        <dbReference type="ARBA" id="ARBA00022884"/>
    </source>
</evidence>
<dbReference type="PROSITE" id="PS00527">
    <property type="entry name" value="RIBOSOMAL_S14"/>
    <property type="match status" value="1"/>
</dbReference>
<organism evidence="9 10">
    <name type="scientific">Syncephalis pseudoplumigaleata</name>
    <dbReference type="NCBI Taxonomy" id="1712513"/>
    <lineage>
        <taxon>Eukaryota</taxon>
        <taxon>Fungi</taxon>
        <taxon>Fungi incertae sedis</taxon>
        <taxon>Zoopagomycota</taxon>
        <taxon>Zoopagomycotina</taxon>
        <taxon>Zoopagomycetes</taxon>
        <taxon>Zoopagales</taxon>
        <taxon>Piptocephalidaceae</taxon>
        <taxon>Syncephalis</taxon>
    </lineage>
</organism>
<dbReference type="InterPro" id="IPR039744">
    <property type="entry name" value="RIbosomal_uS14_euk_arc"/>
</dbReference>
<dbReference type="InterPro" id="IPR023676">
    <property type="entry name" value="Ribosomal_uS14_arc"/>
</dbReference>
<keyword evidence="7 9" id="KW-0689">Ribosomal protein</keyword>
<dbReference type="FunFam" id="4.10.830.10:FF:000002">
    <property type="entry name" value="40S ribosomal protein S29"/>
    <property type="match status" value="1"/>
</dbReference>
<keyword evidence="8" id="KW-0687">Ribonucleoprotein</keyword>
<keyword evidence="4" id="KW-0699">rRNA-binding</keyword>
<dbReference type="InterPro" id="IPR043140">
    <property type="entry name" value="Ribosomal_uS14_sf"/>
</dbReference>
<keyword evidence="6" id="KW-0694">RNA-binding</keyword>
<protein>
    <submittedName>
        <fullName evidence="9">Ribosomal protein S14p/S29e-domain-containing protein</fullName>
    </submittedName>
</protein>
<dbReference type="OrthoDB" id="10252683at2759"/>
<evidence type="ECO:0000256" key="8">
    <source>
        <dbReference type="ARBA" id="ARBA00023274"/>
    </source>
</evidence>
<dbReference type="GO" id="GO:0002181">
    <property type="term" value="P:cytoplasmic translation"/>
    <property type="evidence" value="ECO:0007669"/>
    <property type="project" value="TreeGrafter"/>
</dbReference>
<dbReference type="Proteomes" id="UP000278143">
    <property type="component" value="Unassembled WGS sequence"/>
</dbReference>
<reference evidence="10" key="1">
    <citation type="journal article" date="2018" name="Nat. Microbiol.">
        <title>Leveraging single-cell genomics to expand the fungal tree of life.</title>
        <authorList>
            <person name="Ahrendt S.R."/>
            <person name="Quandt C.A."/>
            <person name="Ciobanu D."/>
            <person name="Clum A."/>
            <person name="Salamov A."/>
            <person name="Andreopoulos B."/>
            <person name="Cheng J.F."/>
            <person name="Woyke T."/>
            <person name="Pelin A."/>
            <person name="Henrissat B."/>
            <person name="Reynolds N.K."/>
            <person name="Benny G.L."/>
            <person name="Smith M.E."/>
            <person name="James T.Y."/>
            <person name="Grigoriev I.V."/>
        </authorList>
    </citation>
    <scope>NUCLEOTIDE SEQUENCE [LARGE SCALE GENOMIC DNA]</scope>
    <source>
        <strain evidence="10">Benny S71-1</strain>
    </source>
</reference>
<dbReference type="NCBIfam" id="NF004424">
    <property type="entry name" value="PRK05766.1"/>
    <property type="match status" value="1"/>
</dbReference>
<dbReference type="EMBL" id="KZ990736">
    <property type="protein sequence ID" value="RKP23727.1"/>
    <property type="molecule type" value="Genomic_DNA"/>
</dbReference>
<keyword evidence="5" id="KW-0862">Zinc</keyword>
<keyword evidence="3" id="KW-0479">Metal-binding</keyword>
<dbReference type="GO" id="GO:0022627">
    <property type="term" value="C:cytosolic small ribosomal subunit"/>
    <property type="evidence" value="ECO:0007669"/>
    <property type="project" value="TreeGrafter"/>
</dbReference>
<dbReference type="Pfam" id="PF00253">
    <property type="entry name" value="Ribosomal_S14"/>
    <property type="match status" value="1"/>
</dbReference>
<dbReference type="SUPFAM" id="SSF57716">
    <property type="entry name" value="Glucocorticoid receptor-like (DNA-binding domain)"/>
    <property type="match status" value="1"/>
</dbReference>
<evidence type="ECO:0000256" key="7">
    <source>
        <dbReference type="ARBA" id="ARBA00022980"/>
    </source>
</evidence>
<name>A0A4P9YUR9_9FUNG</name>
<evidence type="ECO:0000256" key="1">
    <source>
        <dbReference type="ARBA" id="ARBA00001947"/>
    </source>
</evidence>